<accession>A0AAV9VLG9</accession>
<dbReference type="GO" id="GO:0005737">
    <property type="term" value="C:cytoplasm"/>
    <property type="evidence" value="ECO:0007669"/>
    <property type="project" value="TreeGrafter"/>
</dbReference>
<evidence type="ECO:0000256" key="5">
    <source>
        <dbReference type="SAM" id="MobiDB-lite"/>
    </source>
</evidence>
<dbReference type="SFLD" id="SFLDG00358">
    <property type="entry name" value="Main_(cytGST)"/>
    <property type="match status" value="1"/>
</dbReference>
<dbReference type="Gene3D" id="3.30.70.1010">
    <property type="entry name" value="Translation elongation factor EF1B, gamma chain, conserved domain"/>
    <property type="match status" value="1"/>
</dbReference>
<dbReference type="FunFam" id="3.30.70.1010:FF:000001">
    <property type="entry name" value="Elongation factor 1-gamma 1"/>
    <property type="match status" value="1"/>
</dbReference>
<dbReference type="PANTHER" id="PTHR43986">
    <property type="entry name" value="ELONGATION FACTOR 1-GAMMA"/>
    <property type="match status" value="1"/>
</dbReference>
<dbReference type="PROSITE" id="PS50040">
    <property type="entry name" value="EF1G_C"/>
    <property type="match status" value="1"/>
</dbReference>
<organism evidence="9 10">
    <name type="scientific">Orbilia blumenaviensis</name>
    <dbReference type="NCBI Taxonomy" id="1796055"/>
    <lineage>
        <taxon>Eukaryota</taxon>
        <taxon>Fungi</taxon>
        <taxon>Dikarya</taxon>
        <taxon>Ascomycota</taxon>
        <taxon>Pezizomycotina</taxon>
        <taxon>Orbiliomycetes</taxon>
        <taxon>Orbiliales</taxon>
        <taxon>Orbiliaceae</taxon>
        <taxon>Orbilia</taxon>
    </lineage>
</organism>
<feature type="compositionally biased region" description="Low complexity" evidence="5">
    <location>
        <begin position="215"/>
        <end position="235"/>
    </location>
</feature>
<evidence type="ECO:0000313" key="9">
    <source>
        <dbReference type="EMBL" id="KAK6362031.1"/>
    </source>
</evidence>
<dbReference type="AlphaFoldDB" id="A0AAV9VLG9"/>
<evidence type="ECO:0000256" key="3">
    <source>
        <dbReference type="ARBA" id="ARBA00022917"/>
    </source>
</evidence>
<dbReference type="SUPFAM" id="SSF89942">
    <property type="entry name" value="eEF1-gamma domain"/>
    <property type="match status" value="1"/>
</dbReference>
<dbReference type="PANTHER" id="PTHR43986:SF1">
    <property type="entry name" value="ELONGATION FACTOR 1-GAMMA"/>
    <property type="match status" value="1"/>
</dbReference>
<dbReference type="InterPro" id="IPR050802">
    <property type="entry name" value="EF-GSTs"/>
</dbReference>
<comment type="similarity">
    <text evidence="1">Belongs to the GST superfamily.</text>
</comment>
<name>A0AAV9VLG9_9PEZI</name>
<comment type="caution">
    <text evidence="9">The sequence shown here is derived from an EMBL/GenBank/DDBJ whole genome shotgun (WGS) entry which is preliminary data.</text>
</comment>
<dbReference type="CDD" id="cd03044">
    <property type="entry name" value="GST_N_EF1Bgamma"/>
    <property type="match status" value="1"/>
</dbReference>
<gene>
    <name evidence="9" type="ORF">TWF730_005734</name>
</gene>
<protein>
    <recommendedName>
        <fullName evidence="11">Elongation factor 1-gamma</fullName>
    </recommendedName>
</protein>
<dbReference type="Pfam" id="PF00647">
    <property type="entry name" value="EF1G"/>
    <property type="match status" value="1"/>
</dbReference>
<dbReference type="Gene3D" id="1.20.1050.10">
    <property type="match status" value="1"/>
</dbReference>
<feature type="region of interest" description="Disordered" evidence="5">
    <location>
        <begin position="215"/>
        <end position="254"/>
    </location>
</feature>
<dbReference type="InterPro" id="IPR004046">
    <property type="entry name" value="GST_C"/>
</dbReference>
<dbReference type="InterPro" id="IPR036433">
    <property type="entry name" value="EF1B_G_C_sf"/>
</dbReference>
<dbReference type="GO" id="GO:0005634">
    <property type="term" value="C:nucleus"/>
    <property type="evidence" value="ECO:0007669"/>
    <property type="project" value="TreeGrafter"/>
</dbReference>
<evidence type="ECO:0008006" key="11">
    <source>
        <dbReference type="Google" id="ProtNLM"/>
    </source>
</evidence>
<dbReference type="InterPro" id="IPR036282">
    <property type="entry name" value="Glutathione-S-Trfase_C_sf"/>
</dbReference>
<dbReference type="PROSITE" id="PS50404">
    <property type="entry name" value="GST_NTER"/>
    <property type="match status" value="1"/>
</dbReference>
<dbReference type="GO" id="GO:0003746">
    <property type="term" value="F:translation elongation factor activity"/>
    <property type="evidence" value="ECO:0007669"/>
    <property type="project" value="UniProtKB-UniRule"/>
</dbReference>
<dbReference type="CDD" id="cd03181">
    <property type="entry name" value="GST_C_EF1Bgamma_like"/>
    <property type="match status" value="1"/>
</dbReference>
<evidence type="ECO:0000259" key="7">
    <source>
        <dbReference type="PROSITE" id="PS50404"/>
    </source>
</evidence>
<evidence type="ECO:0000259" key="6">
    <source>
        <dbReference type="PROSITE" id="PS50040"/>
    </source>
</evidence>
<evidence type="ECO:0000256" key="1">
    <source>
        <dbReference type="ARBA" id="ARBA00007409"/>
    </source>
</evidence>
<keyword evidence="2 4" id="KW-0251">Elongation factor</keyword>
<evidence type="ECO:0000313" key="10">
    <source>
        <dbReference type="Proteomes" id="UP001373714"/>
    </source>
</evidence>
<dbReference type="FunFam" id="3.40.30.10:FF:000142">
    <property type="entry name" value="Elongation factor 1 gamma"/>
    <property type="match status" value="1"/>
</dbReference>
<dbReference type="InterPro" id="IPR036249">
    <property type="entry name" value="Thioredoxin-like_sf"/>
</dbReference>
<feature type="domain" description="GST C-terminal" evidence="8">
    <location>
        <begin position="86"/>
        <end position="222"/>
    </location>
</feature>
<feature type="domain" description="EF-1-gamma C-terminal" evidence="6">
    <location>
        <begin position="249"/>
        <end position="410"/>
    </location>
</feature>
<sequence length="410" mass="46070">MSFGTLYSNAENSRTVGILSIAKENGLDIKIEEVQTGAAFPAELVSKSPLKKIPFFEQEDFFLSESLAIAIYVTSQNEKTTLLGKSKQEYAQILRWMSFGTGEILNTLAAWFRPLLGLEQYNKKNVDTNQATALAQIAILESHLLTRTYLVGERISAADFFLAGIVHKGFKFVFDAPFRAKHPNFSRWYATIANHTSWVGKFEFIEEAIKYTPPAKAPKAPAAPKAAPAPKAAAPEPEEEEEDKPAPKPKHPLEALGRSEMVLDDWKRQYSNSDTRTGALPWFWENYNPAEWSLWKVDYKYPEELTQVFMTSNLIGGFFNRLEASRKYIFGSLSVYGENNNSHVTGAFLVRGQEHAPAFDVAPDWESYNFTKLDHTSESDKAFVGDAWAWDKPITVGGTEFPHADGKVFK</sequence>
<dbReference type="InterPro" id="IPR040079">
    <property type="entry name" value="Glutathione_S-Trfase"/>
</dbReference>
<dbReference type="Proteomes" id="UP001373714">
    <property type="component" value="Unassembled WGS sequence"/>
</dbReference>
<dbReference type="InterPro" id="IPR001662">
    <property type="entry name" value="EF1B_G_C"/>
</dbReference>
<dbReference type="SMART" id="SM01183">
    <property type="entry name" value="EF1G"/>
    <property type="match status" value="1"/>
</dbReference>
<proteinExistence type="inferred from homology"/>
<dbReference type="Gene3D" id="3.40.30.10">
    <property type="entry name" value="Glutaredoxin"/>
    <property type="match status" value="1"/>
</dbReference>
<feature type="domain" description="GST N-terminal" evidence="7">
    <location>
        <begin position="2"/>
        <end position="81"/>
    </location>
</feature>
<dbReference type="SUPFAM" id="SSF47616">
    <property type="entry name" value="GST C-terminal domain-like"/>
    <property type="match status" value="1"/>
</dbReference>
<dbReference type="Pfam" id="PF02798">
    <property type="entry name" value="GST_N"/>
    <property type="match status" value="1"/>
</dbReference>
<reference evidence="9 10" key="1">
    <citation type="submission" date="2019-10" db="EMBL/GenBank/DDBJ databases">
        <authorList>
            <person name="Palmer J.M."/>
        </authorList>
    </citation>
    <scope>NUCLEOTIDE SEQUENCE [LARGE SCALE GENOMIC DNA]</scope>
    <source>
        <strain evidence="9 10">TWF730</strain>
    </source>
</reference>
<evidence type="ECO:0000256" key="2">
    <source>
        <dbReference type="ARBA" id="ARBA00022768"/>
    </source>
</evidence>
<dbReference type="InterPro" id="IPR010987">
    <property type="entry name" value="Glutathione-S-Trfase_C-like"/>
</dbReference>
<dbReference type="SFLD" id="SFLDS00019">
    <property type="entry name" value="Glutathione_Transferase_(cytos"/>
    <property type="match status" value="1"/>
</dbReference>
<keyword evidence="10" id="KW-1185">Reference proteome</keyword>
<keyword evidence="3 4" id="KW-0648">Protein biosynthesis</keyword>
<dbReference type="EMBL" id="JAVHNS010000002">
    <property type="protein sequence ID" value="KAK6362031.1"/>
    <property type="molecule type" value="Genomic_DNA"/>
</dbReference>
<dbReference type="FunFam" id="1.20.1050.10:FF:000006">
    <property type="entry name" value="Elongation factor 1 gamma"/>
    <property type="match status" value="1"/>
</dbReference>
<dbReference type="PROSITE" id="PS50405">
    <property type="entry name" value="GST_CTER"/>
    <property type="match status" value="1"/>
</dbReference>
<evidence type="ECO:0000259" key="8">
    <source>
        <dbReference type="PROSITE" id="PS50405"/>
    </source>
</evidence>
<evidence type="ECO:0000256" key="4">
    <source>
        <dbReference type="PROSITE-ProRule" id="PRU00519"/>
    </source>
</evidence>
<dbReference type="InterPro" id="IPR004045">
    <property type="entry name" value="Glutathione_S-Trfase_N"/>
</dbReference>
<dbReference type="SUPFAM" id="SSF52833">
    <property type="entry name" value="Thioredoxin-like"/>
    <property type="match status" value="1"/>
</dbReference>
<dbReference type="Pfam" id="PF00043">
    <property type="entry name" value="GST_C"/>
    <property type="match status" value="1"/>
</dbReference>